<dbReference type="AlphaFoldDB" id="A0A5E4YEH2"/>
<evidence type="ECO:0000256" key="3">
    <source>
        <dbReference type="ARBA" id="ARBA00023125"/>
    </source>
</evidence>
<evidence type="ECO:0000256" key="1">
    <source>
        <dbReference type="ARBA" id="ARBA00009437"/>
    </source>
</evidence>
<dbReference type="Pfam" id="PF00126">
    <property type="entry name" value="HTH_1"/>
    <property type="match status" value="1"/>
</dbReference>
<dbReference type="Gene3D" id="3.40.190.290">
    <property type="match status" value="1"/>
</dbReference>
<feature type="compositionally biased region" description="Basic and acidic residues" evidence="5">
    <location>
        <begin position="340"/>
        <end position="369"/>
    </location>
</feature>
<protein>
    <submittedName>
        <fullName evidence="7">HTH-type transcriptional regulator GltC</fullName>
    </submittedName>
</protein>
<keyword evidence="2" id="KW-0805">Transcription regulation</keyword>
<dbReference type="SUPFAM" id="SSF53850">
    <property type="entry name" value="Periplasmic binding protein-like II"/>
    <property type="match status" value="1"/>
</dbReference>
<dbReference type="Pfam" id="PF03466">
    <property type="entry name" value="LysR_substrate"/>
    <property type="match status" value="1"/>
</dbReference>
<evidence type="ECO:0000259" key="6">
    <source>
        <dbReference type="PROSITE" id="PS50931"/>
    </source>
</evidence>
<organism evidence="7 8">
    <name type="scientific">Pandoraea morbifera</name>
    <dbReference type="NCBI Taxonomy" id="2508300"/>
    <lineage>
        <taxon>Bacteria</taxon>
        <taxon>Pseudomonadati</taxon>
        <taxon>Pseudomonadota</taxon>
        <taxon>Betaproteobacteria</taxon>
        <taxon>Burkholderiales</taxon>
        <taxon>Burkholderiaceae</taxon>
        <taxon>Pandoraea</taxon>
    </lineage>
</organism>
<evidence type="ECO:0000256" key="5">
    <source>
        <dbReference type="SAM" id="MobiDB-lite"/>
    </source>
</evidence>
<keyword evidence="3" id="KW-0238">DNA-binding</keyword>
<dbReference type="InterPro" id="IPR050950">
    <property type="entry name" value="HTH-type_LysR_regulators"/>
</dbReference>
<dbReference type="InterPro" id="IPR036388">
    <property type="entry name" value="WH-like_DNA-bd_sf"/>
</dbReference>
<dbReference type="EMBL" id="CABPSD010000020">
    <property type="protein sequence ID" value="VVE47186.1"/>
    <property type="molecule type" value="Genomic_DNA"/>
</dbReference>
<dbReference type="PROSITE" id="PS50931">
    <property type="entry name" value="HTH_LYSR"/>
    <property type="match status" value="1"/>
</dbReference>
<dbReference type="InterPro" id="IPR036390">
    <property type="entry name" value="WH_DNA-bd_sf"/>
</dbReference>
<dbReference type="GO" id="GO:0005829">
    <property type="term" value="C:cytosol"/>
    <property type="evidence" value="ECO:0007669"/>
    <property type="project" value="TreeGrafter"/>
</dbReference>
<evidence type="ECO:0000256" key="2">
    <source>
        <dbReference type="ARBA" id="ARBA00023015"/>
    </source>
</evidence>
<dbReference type="InterPro" id="IPR005119">
    <property type="entry name" value="LysR_subst-bd"/>
</dbReference>
<accession>A0A5E4YEH2</accession>
<dbReference type="SUPFAM" id="SSF46785">
    <property type="entry name" value="Winged helix' DNA-binding domain"/>
    <property type="match status" value="1"/>
</dbReference>
<dbReference type="InterPro" id="IPR000847">
    <property type="entry name" value="LysR_HTH_N"/>
</dbReference>
<keyword evidence="4" id="KW-0804">Transcription</keyword>
<reference evidence="7 8" key="1">
    <citation type="submission" date="2019-08" db="EMBL/GenBank/DDBJ databases">
        <authorList>
            <person name="Peeters C."/>
        </authorList>
    </citation>
    <scope>NUCLEOTIDE SEQUENCE [LARGE SCALE GENOMIC DNA]</scope>
    <source>
        <strain evidence="7 8">LMG 31116</strain>
    </source>
</reference>
<evidence type="ECO:0000256" key="4">
    <source>
        <dbReference type="ARBA" id="ARBA00023163"/>
    </source>
</evidence>
<feature type="region of interest" description="Disordered" evidence="5">
    <location>
        <begin position="329"/>
        <end position="386"/>
    </location>
</feature>
<evidence type="ECO:0000313" key="8">
    <source>
        <dbReference type="Proteomes" id="UP000368474"/>
    </source>
</evidence>
<proteinExistence type="inferred from homology"/>
<evidence type="ECO:0000313" key="7">
    <source>
        <dbReference type="EMBL" id="VVE47186.1"/>
    </source>
</evidence>
<dbReference type="PANTHER" id="PTHR30419">
    <property type="entry name" value="HTH-TYPE TRANSCRIPTIONAL REGULATOR YBHD"/>
    <property type="match status" value="1"/>
</dbReference>
<keyword evidence="8" id="KW-1185">Reference proteome</keyword>
<dbReference type="PANTHER" id="PTHR30419:SF2">
    <property type="entry name" value="LYSR FAMILY TRANSCRIPTIONAL REGULATOR"/>
    <property type="match status" value="1"/>
</dbReference>
<feature type="domain" description="HTH lysR-type" evidence="6">
    <location>
        <begin position="41"/>
        <end position="98"/>
    </location>
</feature>
<feature type="compositionally biased region" description="Polar residues" evidence="5">
    <location>
        <begin position="372"/>
        <end position="386"/>
    </location>
</feature>
<dbReference type="Proteomes" id="UP000368474">
    <property type="component" value="Unassembled WGS sequence"/>
</dbReference>
<dbReference type="GO" id="GO:0003700">
    <property type="term" value="F:DNA-binding transcription factor activity"/>
    <property type="evidence" value="ECO:0007669"/>
    <property type="project" value="InterPro"/>
</dbReference>
<sequence>MRPSASQCAPEKRLPAPGHARAATLTSLPTRHCSNAQSVRFDLTDLRLCLLVADAGSITGGAERAHLTLASASARIRGLEETLGVALFVRHRQGVIPSPAGRALLAHARRVLAQIEQMRGELGEYAAGLKGNVRIASNTVAMSEFLPDLLGAFLANHPNVEISLREQTSPAVVQAVLEGAADVGVVSDWIELTGLETVPFRQDRLVVVTPPGHALSTRQALDFIDVLDEEFIGLPEQSALAEHLDGHAKQAGRPLRYRLRLRDFDSVCRAVAAGAALAIVPLNAARRCATLGIGIVPLCDPWALRTLVLCVRERDALPVHARQLLDHLQAPGSDTGHPSDTPDTHETHETHETRETRDPHETHGVRDAKVSGNPSIAIGTNKNGTT</sequence>
<dbReference type="GO" id="GO:0003677">
    <property type="term" value="F:DNA binding"/>
    <property type="evidence" value="ECO:0007669"/>
    <property type="project" value="UniProtKB-KW"/>
</dbReference>
<gene>
    <name evidence="7" type="primary">gltC_3</name>
    <name evidence="7" type="ORF">PMO31116_04427</name>
</gene>
<comment type="similarity">
    <text evidence="1">Belongs to the LysR transcriptional regulatory family.</text>
</comment>
<dbReference type="CDD" id="cd08421">
    <property type="entry name" value="PBP2_LTTR_like_1"/>
    <property type="match status" value="1"/>
</dbReference>
<dbReference type="Gene3D" id="1.10.10.10">
    <property type="entry name" value="Winged helix-like DNA-binding domain superfamily/Winged helix DNA-binding domain"/>
    <property type="match status" value="1"/>
</dbReference>
<name>A0A5E4YEH2_9BURK</name>